<dbReference type="HOGENOM" id="CLU_2659888_0_0_1"/>
<evidence type="ECO:0000313" key="2">
    <source>
        <dbReference type="Proteomes" id="UP000006643"/>
    </source>
</evidence>
<gene>
    <name evidence="1" type="ORF">PITG_04116</name>
</gene>
<dbReference type="KEGG" id="pif:PITG_04116"/>
<dbReference type="EMBL" id="DS028122">
    <property type="protein sequence ID" value="EEY67175.1"/>
    <property type="molecule type" value="Genomic_DNA"/>
</dbReference>
<name>D0N0L2_PHYIT</name>
<keyword evidence="2" id="KW-1185">Reference proteome</keyword>
<organism evidence="1 2">
    <name type="scientific">Phytophthora infestans (strain T30-4)</name>
    <name type="common">Potato late blight agent</name>
    <dbReference type="NCBI Taxonomy" id="403677"/>
    <lineage>
        <taxon>Eukaryota</taxon>
        <taxon>Sar</taxon>
        <taxon>Stramenopiles</taxon>
        <taxon>Oomycota</taxon>
        <taxon>Peronosporomycetes</taxon>
        <taxon>Peronosporales</taxon>
        <taxon>Peronosporaceae</taxon>
        <taxon>Phytophthora</taxon>
    </lineage>
</organism>
<dbReference type="InParanoid" id="D0N0L2"/>
<dbReference type="RefSeq" id="XP_002905823.1">
    <property type="nucleotide sequence ID" value="XM_002905777.1"/>
</dbReference>
<dbReference type="VEuPathDB" id="FungiDB:PITG_04116"/>
<dbReference type="Proteomes" id="UP000006643">
    <property type="component" value="Unassembled WGS sequence"/>
</dbReference>
<sequence>MTTPGLSMESFSVLAKVLSEDIYVVQVDIQANGRSDLDLSADDELSMPLPSEEVMPDRYLPVRPLPVQALFALEAM</sequence>
<dbReference type="AlphaFoldDB" id="D0N0L2"/>
<dbReference type="GeneID" id="9479530"/>
<evidence type="ECO:0000313" key="1">
    <source>
        <dbReference type="EMBL" id="EEY67175.1"/>
    </source>
</evidence>
<proteinExistence type="predicted"/>
<reference evidence="2" key="1">
    <citation type="journal article" date="2009" name="Nature">
        <title>Genome sequence and analysis of the Irish potato famine pathogen Phytophthora infestans.</title>
        <authorList>
            <consortium name="The Broad Institute Genome Sequencing Platform"/>
            <person name="Haas B.J."/>
            <person name="Kamoun S."/>
            <person name="Zody M.C."/>
            <person name="Jiang R.H."/>
            <person name="Handsaker R.E."/>
            <person name="Cano L.M."/>
            <person name="Grabherr M."/>
            <person name="Kodira C.D."/>
            <person name="Raffaele S."/>
            <person name="Torto-Alalibo T."/>
            <person name="Bozkurt T.O."/>
            <person name="Ah-Fong A.M."/>
            <person name="Alvarado L."/>
            <person name="Anderson V.L."/>
            <person name="Armstrong M.R."/>
            <person name="Avrova A."/>
            <person name="Baxter L."/>
            <person name="Beynon J."/>
            <person name="Boevink P.C."/>
            <person name="Bollmann S.R."/>
            <person name="Bos J.I."/>
            <person name="Bulone V."/>
            <person name="Cai G."/>
            <person name="Cakir C."/>
            <person name="Carrington J.C."/>
            <person name="Chawner M."/>
            <person name="Conti L."/>
            <person name="Costanzo S."/>
            <person name="Ewan R."/>
            <person name="Fahlgren N."/>
            <person name="Fischbach M.A."/>
            <person name="Fugelstad J."/>
            <person name="Gilroy E.M."/>
            <person name="Gnerre S."/>
            <person name="Green P.J."/>
            <person name="Grenville-Briggs L.J."/>
            <person name="Griffith J."/>
            <person name="Grunwald N.J."/>
            <person name="Horn K."/>
            <person name="Horner N.R."/>
            <person name="Hu C.H."/>
            <person name="Huitema E."/>
            <person name="Jeong D.H."/>
            <person name="Jones A.M."/>
            <person name="Jones J.D."/>
            <person name="Jones R.W."/>
            <person name="Karlsson E.K."/>
            <person name="Kunjeti S.G."/>
            <person name="Lamour K."/>
            <person name="Liu Z."/>
            <person name="Ma L."/>
            <person name="Maclean D."/>
            <person name="Chibucos M.C."/>
            <person name="McDonald H."/>
            <person name="McWalters J."/>
            <person name="Meijer H.J."/>
            <person name="Morgan W."/>
            <person name="Morris P.F."/>
            <person name="Munro C.A."/>
            <person name="O'Neill K."/>
            <person name="Ospina-Giraldo M."/>
            <person name="Pinzon A."/>
            <person name="Pritchard L."/>
            <person name="Ramsahoye B."/>
            <person name="Ren Q."/>
            <person name="Restrepo S."/>
            <person name="Roy S."/>
            <person name="Sadanandom A."/>
            <person name="Savidor A."/>
            <person name="Schornack S."/>
            <person name="Schwartz D.C."/>
            <person name="Schumann U.D."/>
            <person name="Schwessinger B."/>
            <person name="Seyer L."/>
            <person name="Sharpe T."/>
            <person name="Silvar C."/>
            <person name="Song J."/>
            <person name="Studholme D.J."/>
            <person name="Sykes S."/>
            <person name="Thines M."/>
            <person name="van de Vondervoort P.J."/>
            <person name="Phuntumart V."/>
            <person name="Wawra S."/>
            <person name="Weide R."/>
            <person name="Win J."/>
            <person name="Young C."/>
            <person name="Zhou S."/>
            <person name="Fry W."/>
            <person name="Meyers B.C."/>
            <person name="van West P."/>
            <person name="Ristaino J."/>
            <person name="Govers F."/>
            <person name="Birch P.R."/>
            <person name="Whisson S.C."/>
            <person name="Judelson H.S."/>
            <person name="Nusbaum C."/>
        </authorList>
    </citation>
    <scope>NUCLEOTIDE SEQUENCE [LARGE SCALE GENOMIC DNA]</scope>
    <source>
        <strain evidence="2">T30-4</strain>
    </source>
</reference>
<accession>D0N0L2</accession>
<protein>
    <submittedName>
        <fullName evidence="1">Uncharacterized protein</fullName>
    </submittedName>
</protein>